<evidence type="ECO:0000256" key="2">
    <source>
        <dbReference type="ARBA" id="ARBA00022692"/>
    </source>
</evidence>
<dbReference type="Proteomes" id="UP000271974">
    <property type="component" value="Unassembled WGS sequence"/>
</dbReference>
<accession>A0A3S0Z893</accession>
<protein>
    <recommendedName>
        <fullName evidence="9">PQ-loop repeat-containing protein</fullName>
    </recommendedName>
</protein>
<dbReference type="STRING" id="188477.A0A3S0Z893"/>
<keyword evidence="2 6" id="KW-0812">Transmembrane</keyword>
<dbReference type="Gene3D" id="1.20.1280.290">
    <property type="match status" value="2"/>
</dbReference>
<dbReference type="InterPro" id="IPR006603">
    <property type="entry name" value="PQ-loop_rpt"/>
</dbReference>
<comment type="caution">
    <text evidence="7">The sequence shown here is derived from an EMBL/GenBank/DDBJ whole genome shotgun (WGS) entry which is preliminary data.</text>
</comment>
<dbReference type="AlphaFoldDB" id="A0A3S0Z893"/>
<dbReference type="FunFam" id="1.20.1280.290:FF:000009">
    <property type="entry name" value="PQ loop repeat family protein"/>
    <property type="match status" value="1"/>
</dbReference>
<evidence type="ECO:0000256" key="5">
    <source>
        <dbReference type="ARBA" id="ARBA00038039"/>
    </source>
</evidence>
<feature type="transmembrane region" description="Helical" evidence="6">
    <location>
        <begin position="251"/>
        <end position="269"/>
    </location>
</feature>
<dbReference type="Pfam" id="PF04193">
    <property type="entry name" value="PQ-loop"/>
    <property type="match status" value="2"/>
</dbReference>
<evidence type="ECO:0000313" key="7">
    <source>
        <dbReference type="EMBL" id="RUS69112.1"/>
    </source>
</evidence>
<proteinExistence type="inferred from homology"/>
<evidence type="ECO:0000256" key="4">
    <source>
        <dbReference type="ARBA" id="ARBA00023136"/>
    </source>
</evidence>
<feature type="transmembrane region" description="Helical" evidence="6">
    <location>
        <begin position="185"/>
        <end position="201"/>
    </location>
</feature>
<keyword evidence="8" id="KW-1185">Reference proteome</keyword>
<evidence type="ECO:0000256" key="1">
    <source>
        <dbReference type="ARBA" id="ARBA00004141"/>
    </source>
</evidence>
<dbReference type="OrthoDB" id="8048523at2759"/>
<sequence length="326" mass="36625">MSAYLRFSPLWAGGVGNSSQNTTNCPDGVHWMLKYLGACARNPHEEASEYLGLLSIILWMMVGIPQIVKNFRNLDGLAGVSFFLLFQWAGGDITNLVGSLLTHQLPFQIYLAVYFVFIDVILLLQYSTYYVKIVRKQHLQPGNWDNFLEKYFLFSCSYFFQHRFLLLCLGVCYPEIFAFSNKTDIIGYAIGVVSSIFYLGSRIAQIVKNVKKKSTEGLSQLMFFLAVLGNLAYGLQILVNSLETEFLLEKTPWLVGSLGVIGLDCTLLAQFHHYKDKKGNIDDMRRSLIDNEVIVNSESTDAANGPALSSATDLENGEERQAALIY</sequence>
<keyword evidence="4 6" id="KW-0472">Membrane</keyword>
<feature type="transmembrane region" description="Helical" evidence="6">
    <location>
        <begin position="221"/>
        <end position="239"/>
    </location>
</feature>
<evidence type="ECO:0000256" key="6">
    <source>
        <dbReference type="SAM" id="Phobius"/>
    </source>
</evidence>
<reference evidence="7 8" key="1">
    <citation type="submission" date="2019-01" db="EMBL/GenBank/DDBJ databases">
        <title>A draft genome assembly of the solar-powered sea slug Elysia chlorotica.</title>
        <authorList>
            <person name="Cai H."/>
            <person name="Li Q."/>
            <person name="Fang X."/>
            <person name="Li J."/>
            <person name="Curtis N.E."/>
            <person name="Altenburger A."/>
            <person name="Shibata T."/>
            <person name="Feng M."/>
            <person name="Maeda T."/>
            <person name="Schwartz J.A."/>
            <person name="Shigenobu S."/>
            <person name="Lundholm N."/>
            <person name="Nishiyama T."/>
            <person name="Yang H."/>
            <person name="Hasebe M."/>
            <person name="Li S."/>
            <person name="Pierce S.K."/>
            <person name="Wang J."/>
        </authorList>
    </citation>
    <scope>NUCLEOTIDE SEQUENCE [LARGE SCALE GENOMIC DNA]</scope>
    <source>
        <strain evidence="7">EC2010</strain>
        <tissue evidence="7">Whole organism of an adult</tissue>
    </source>
</reference>
<evidence type="ECO:0000313" key="8">
    <source>
        <dbReference type="Proteomes" id="UP000271974"/>
    </source>
</evidence>
<name>A0A3S0Z893_ELYCH</name>
<keyword evidence="3 6" id="KW-1133">Transmembrane helix</keyword>
<feature type="transmembrane region" description="Helical" evidence="6">
    <location>
        <begin position="80"/>
        <end position="101"/>
    </location>
</feature>
<feature type="transmembrane region" description="Helical" evidence="6">
    <location>
        <begin position="107"/>
        <end position="131"/>
    </location>
</feature>
<evidence type="ECO:0008006" key="9">
    <source>
        <dbReference type="Google" id="ProtNLM"/>
    </source>
</evidence>
<feature type="transmembrane region" description="Helical" evidence="6">
    <location>
        <begin position="151"/>
        <end position="173"/>
    </location>
</feature>
<dbReference type="PANTHER" id="PTHR16201">
    <property type="entry name" value="SEVEN TRANSMEMBRANE PROTEIN 1-RELATED"/>
    <property type="match status" value="1"/>
</dbReference>
<evidence type="ECO:0000256" key="3">
    <source>
        <dbReference type="ARBA" id="ARBA00022989"/>
    </source>
</evidence>
<dbReference type="SMART" id="SM00679">
    <property type="entry name" value="CTNS"/>
    <property type="match status" value="2"/>
</dbReference>
<gene>
    <name evidence="7" type="ORF">EGW08_023125</name>
</gene>
<dbReference type="GO" id="GO:0015174">
    <property type="term" value="F:basic amino acid transmembrane transporter activity"/>
    <property type="evidence" value="ECO:0007669"/>
    <property type="project" value="UniProtKB-ARBA"/>
</dbReference>
<dbReference type="EMBL" id="RQTK01001827">
    <property type="protein sequence ID" value="RUS69112.1"/>
    <property type="molecule type" value="Genomic_DNA"/>
</dbReference>
<dbReference type="PANTHER" id="PTHR16201:SF34">
    <property type="entry name" value="LYSOSOMAL AMINO ACID TRANSPORTER 1"/>
    <property type="match status" value="1"/>
</dbReference>
<dbReference type="GO" id="GO:0098852">
    <property type="term" value="C:lytic vacuole membrane"/>
    <property type="evidence" value="ECO:0007669"/>
    <property type="project" value="UniProtKB-ARBA"/>
</dbReference>
<organism evidence="7 8">
    <name type="scientific">Elysia chlorotica</name>
    <name type="common">Eastern emerald elysia</name>
    <name type="synonym">Sea slug</name>
    <dbReference type="NCBI Taxonomy" id="188477"/>
    <lineage>
        <taxon>Eukaryota</taxon>
        <taxon>Metazoa</taxon>
        <taxon>Spiralia</taxon>
        <taxon>Lophotrochozoa</taxon>
        <taxon>Mollusca</taxon>
        <taxon>Gastropoda</taxon>
        <taxon>Heterobranchia</taxon>
        <taxon>Euthyneura</taxon>
        <taxon>Panpulmonata</taxon>
        <taxon>Sacoglossa</taxon>
        <taxon>Placobranchoidea</taxon>
        <taxon>Plakobranchidae</taxon>
        <taxon>Elysia</taxon>
    </lineage>
</organism>
<feature type="transmembrane region" description="Helical" evidence="6">
    <location>
        <begin position="50"/>
        <end position="68"/>
    </location>
</feature>
<comment type="similarity">
    <text evidence="5">Belongs to the laat-1 family.</text>
</comment>
<comment type="subcellular location">
    <subcellularLocation>
        <location evidence="1">Membrane</location>
        <topology evidence="1">Multi-pass membrane protein</topology>
    </subcellularLocation>
</comment>
<dbReference type="InterPro" id="IPR051415">
    <property type="entry name" value="LAAT-1"/>
</dbReference>